<name>A0AB36CIS6_9CORY</name>
<dbReference type="EMBL" id="JABAFZ010000002">
    <property type="protein sequence ID" value="NME88617.1"/>
    <property type="molecule type" value="Genomic_DNA"/>
</dbReference>
<proteinExistence type="predicted"/>
<evidence type="ECO:0000259" key="2">
    <source>
        <dbReference type="PROSITE" id="PS50943"/>
    </source>
</evidence>
<organism evidence="3 4">
    <name type="scientific">Corynebacterium stationis</name>
    <dbReference type="NCBI Taxonomy" id="1705"/>
    <lineage>
        <taxon>Bacteria</taxon>
        <taxon>Bacillati</taxon>
        <taxon>Actinomycetota</taxon>
        <taxon>Actinomycetes</taxon>
        <taxon>Mycobacteriales</taxon>
        <taxon>Corynebacteriaceae</taxon>
        <taxon>Corynebacterium</taxon>
    </lineage>
</organism>
<dbReference type="InterPro" id="IPR001387">
    <property type="entry name" value="Cro/C1-type_HTH"/>
</dbReference>
<dbReference type="AlphaFoldDB" id="A0AB36CIS6"/>
<accession>A0AB36CIS6</accession>
<dbReference type="Gene3D" id="1.10.260.40">
    <property type="entry name" value="lambda repressor-like DNA-binding domains"/>
    <property type="match status" value="1"/>
</dbReference>
<dbReference type="CDD" id="cd00093">
    <property type="entry name" value="HTH_XRE"/>
    <property type="match status" value="1"/>
</dbReference>
<feature type="domain" description="HTH cro/C1-type" evidence="2">
    <location>
        <begin position="21"/>
        <end position="81"/>
    </location>
</feature>
<dbReference type="GO" id="GO:0003677">
    <property type="term" value="F:DNA binding"/>
    <property type="evidence" value="ECO:0007669"/>
    <property type="project" value="InterPro"/>
</dbReference>
<dbReference type="Proteomes" id="UP000544551">
    <property type="component" value="Unassembled WGS sequence"/>
</dbReference>
<gene>
    <name evidence="3" type="ORF">HF853_02775</name>
</gene>
<dbReference type="Pfam" id="PF12844">
    <property type="entry name" value="HTH_19"/>
    <property type="match status" value="1"/>
</dbReference>
<feature type="region of interest" description="Disordered" evidence="1">
    <location>
        <begin position="133"/>
        <end position="208"/>
    </location>
</feature>
<comment type="caution">
    <text evidence="3">The sequence shown here is derived from an EMBL/GenBank/DDBJ whole genome shotgun (WGS) entry which is preliminary data.</text>
</comment>
<evidence type="ECO:0000256" key="1">
    <source>
        <dbReference type="SAM" id="MobiDB-lite"/>
    </source>
</evidence>
<dbReference type="PROSITE" id="PS50943">
    <property type="entry name" value="HTH_CROC1"/>
    <property type="match status" value="1"/>
</dbReference>
<sequence>MAPSVGRLLWASYGFRFSQNLKKIRRKRGVTQQALAEIAGLSRTQVCNLERNENNSGTSADPALSTVYKLALALEVPPALLLPQPEDNVKSVCATPAPRVTQEKIQPAELAEIAPVDAMPARRVQALLVKSAPVHPAPSQQQLSSSELHQEGEGSGSSLEKLAPFSPEYTAHKRLVASAKHSGSAPNTAHSQRTKTTRRLRIDGVQLS</sequence>
<reference evidence="3 4" key="1">
    <citation type="submission" date="2020-04" db="EMBL/GenBank/DDBJ databases">
        <authorList>
            <person name="Hitch T.C.A."/>
            <person name="Wylensek D."/>
            <person name="Clavel T."/>
        </authorList>
    </citation>
    <scope>NUCLEOTIDE SEQUENCE [LARGE SCALE GENOMIC DNA]</scope>
    <source>
        <strain evidence="3 4">BL-383-APC-3D</strain>
    </source>
</reference>
<protein>
    <submittedName>
        <fullName evidence="3">Helix-turn-helix domain-containing protein</fullName>
    </submittedName>
</protein>
<dbReference type="SUPFAM" id="SSF47413">
    <property type="entry name" value="lambda repressor-like DNA-binding domains"/>
    <property type="match status" value="1"/>
</dbReference>
<dbReference type="SMART" id="SM00530">
    <property type="entry name" value="HTH_XRE"/>
    <property type="match status" value="1"/>
</dbReference>
<dbReference type="InterPro" id="IPR010982">
    <property type="entry name" value="Lambda_DNA-bd_dom_sf"/>
</dbReference>
<dbReference type="RefSeq" id="WP_168969094.1">
    <property type="nucleotide sequence ID" value="NZ_JABAFZ010000002.1"/>
</dbReference>
<evidence type="ECO:0000313" key="3">
    <source>
        <dbReference type="EMBL" id="NME88617.1"/>
    </source>
</evidence>
<evidence type="ECO:0000313" key="4">
    <source>
        <dbReference type="Proteomes" id="UP000544551"/>
    </source>
</evidence>